<protein>
    <submittedName>
        <fullName evidence="2">Uncharacterized protein</fullName>
    </submittedName>
</protein>
<reference evidence="2" key="1">
    <citation type="submission" date="2020-07" db="EMBL/GenBank/DDBJ databases">
        <title>Clarias magur genome sequencing, assembly and annotation.</title>
        <authorList>
            <person name="Kushwaha B."/>
            <person name="Kumar R."/>
            <person name="Das P."/>
            <person name="Joshi C.G."/>
            <person name="Kumar D."/>
            <person name="Nagpure N.S."/>
            <person name="Pandey M."/>
            <person name="Agarwal S."/>
            <person name="Srivastava S."/>
            <person name="Singh M."/>
            <person name="Sahoo L."/>
            <person name="Jayasankar P."/>
            <person name="Meher P.K."/>
            <person name="Koringa P.G."/>
            <person name="Iquebal M.A."/>
            <person name="Das S.P."/>
            <person name="Bit A."/>
            <person name="Patnaik S."/>
            <person name="Patel N."/>
            <person name="Shah T.M."/>
            <person name="Hinsu A."/>
            <person name="Jena J.K."/>
        </authorList>
    </citation>
    <scope>NUCLEOTIDE SEQUENCE</scope>
    <source>
        <strain evidence="2">CIFAMagur01</strain>
        <tissue evidence="2">Testis</tissue>
    </source>
</reference>
<evidence type="ECO:0000313" key="3">
    <source>
        <dbReference type="Proteomes" id="UP000727407"/>
    </source>
</evidence>
<comment type="caution">
    <text evidence="2">The sequence shown here is derived from an EMBL/GenBank/DDBJ whole genome shotgun (WGS) entry which is preliminary data.</text>
</comment>
<dbReference type="EMBL" id="QNUK01000796">
    <property type="protein sequence ID" value="KAF5889547.1"/>
    <property type="molecule type" value="Genomic_DNA"/>
</dbReference>
<dbReference type="AlphaFoldDB" id="A0A8J4WSV9"/>
<feature type="coiled-coil region" evidence="1">
    <location>
        <begin position="20"/>
        <end position="57"/>
    </location>
</feature>
<accession>A0A8J4WSV9</accession>
<evidence type="ECO:0000256" key="1">
    <source>
        <dbReference type="SAM" id="Coils"/>
    </source>
</evidence>
<gene>
    <name evidence="2" type="ORF">DAT39_020751</name>
</gene>
<keyword evidence="3" id="KW-1185">Reference proteome</keyword>
<organism evidence="2 3">
    <name type="scientific">Clarias magur</name>
    <name type="common">Asian catfish</name>
    <name type="synonym">Macropteronotus magur</name>
    <dbReference type="NCBI Taxonomy" id="1594786"/>
    <lineage>
        <taxon>Eukaryota</taxon>
        <taxon>Metazoa</taxon>
        <taxon>Chordata</taxon>
        <taxon>Craniata</taxon>
        <taxon>Vertebrata</taxon>
        <taxon>Euteleostomi</taxon>
        <taxon>Actinopterygii</taxon>
        <taxon>Neopterygii</taxon>
        <taxon>Teleostei</taxon>
        <taxon>Ostariophysi</taxon>
        <taxon>Siluriformes</taxon>
        <taxon>Clariidae</taxon>
        <taxon>Clarias</taxon>
    </lineage>
</organism>
<keyword evidence="1" id="KW-0175">Coiled coil</keyword>
<dbReference type="Proteomes" id="UP000727407">
    <property type="component" value="Unassembled WGS sequence"/>
</dbReference>
<proteinExistence type="predicted"/>
<sequence>MDAAGEVNVRKALLSHARVLNELCQDITQIRMDMMQMQQEQHRMKETLEQLRQATATSPPALLPTQGAI</sequence>
<evidence type="ECO:0000313" key="2">
    <source>
        <dbReference type="EMBL" id="KAF5889547.1"/>
    </source>
</evidence>
<name>A0A8J4WSV9_CLAMG</name>